<proteinExistence type="predicted"/>
<evidence type="ECO:0000256" key="1">
    <source>
        <dbReference type="ARBA" id="ARBA00004123"/>
    </source>
</evidence>
<feature type="region of interest" description="Disordered" evidence="4">
    <location>
        <begin position="570"/>
        <end position="594"/>
    </location>
</feature>
<dbReference type="GO" id="GO:0046872">
    <property type="term" value="F:metal ion binding"/>
    <property type="evidence" value="ECO:0007669"/>
    <property type="project" value="UniProtKB-KW"/>
</dbReference>
<evidence type="ECO:0000313" key="6">
    <source>
        <dbReference type="EMBL" id="KZP15094.1"/>
    </source>
</evidence>
<feature type="compositionally biased region" description="Polar residues" evidence="4">
    <location>
        <begin position="173"/>
        <end position="189"/>
    </location>
</feature>
<feature type="domain" description="JmjC" evidence="5">
    <location>
        <begin position="746"/>
        <end position="917"/>
    </location>
</feature>
<feature type="region of interest" description="Disordered" evidence="4">
    <location>
        <begin position="1"/>
        <end position="85"/>
    </location>
</feature>
<feature type="compositionally biased region" description="Polar residues" evidence="4">
    <location>
        <begin position="576"/>
        <end position="590"/>
    </location>
</feature>
<feature type="compositionally biased region" description="Polar residues" evidence="4">
    <location>
        <begin position="66"/>
        <end position="85"/>
    </location>
</feature>
<dbReference type="PANTHER" id="PTHR12549:SF38">
    <property type="entry name" value="JMJC DOMAIN-CONTAINING HISTONE DEMETHYLASE 2, ISOFORM A"/>
    <property type="match status" value="1"/>
</dbReference>
<feature type="compositionally biased region" description="Polar residues" evidence="4">
    <location>
        <begin position="13"/>
        <end position="53"/>
    </location>
</feature>
<sequence>MNAALNDAHKRTSISQLLNPLANTTSRAELSESPSRSQTLGHNGSFPASQNDMARNERNGIPDPSNPGSSFQLRSASWESGQAVTQRPDFASFPSVFPADALPPLSRNFNRSGAWPYGTSEIPPMYSGERSSLSDNSAVGSSSVSEPLRTLSQQNQVSTGHPYETMLPAGSEPTPSHATSSSVGSTPAWQNGERASTRIVARATVPDSQQPRMGEAPALMGYPMSHPGPVLFTAPPSPASGMHIPQNAQKRSSDSTENGPQAKKQKAKPGPKPKSTTPAAGSASKRGYSAKKRNEAAQIAAQSARLMPHVSYSQPGSDPAKALHIVDGESCGDGSEPLHPELQFARCMSNRYKNEQFPKCVSCTRRWAGDTCRFQGIRFFLKNKEGTIVGISFVENQKPDAPAMAFPTEWNVPLEITHIRRTKRAIAKALLPTLQQELQHLQTPEIIRRPRESEVRATCDTCMTSLFSSSWMCRLCGREACSECFQQIKHLTEDLEGASVAEAAASKVRREKHSHTNPFFLACTRRHEHRAADFSPMSRFCKSELSAAMLEMNALLQTEDVDAVPVSDTIVPPLDTPQTTDDQPPLSHTNGMEIPPASTEAIADAAAPTNPPSTSPIDDLLAADAIPCFSPRRFTDEELTEDVFRPLWTKGDPMVVLGLLGKFKIKWTPEYFIEKYDSQSCLILECQTDQNKRITVGEFFSWFGQYEGRTECWKLKDWPPSTDFKAAFPELFEDFSQAVPVPNYVRRDGTLNISSHFPANTIAPDLGPKMYNSMASHMRSGSKGSTRLHMDMADALNVMTYAAPTPDGRPGSAAWDLYKAEDSDKIRQFLRNRFKGSFQHDPIHSQQFYLDTALRKELWDEYGVKSYRVYQKPGEAVFIPAGCAHQVANLADCVKVAVDFVSPENIQRCENLTKEFREQNQSMVWKEDVLQLRTMMWFAWLNCSMQEEKTARR</sequence>
<comment type="subcellular location">
    <subcellularLocation>
        <location evidence="1">Nucleus</location>
    </subcellularLocation>
</comment>
<dbReference type="Gene3D" id="2.60.120.650">
    <property type="entry name" value="Cupin"/>
    <property type="match status" value="1"/>
</dbReference>
<dbReference type="GO" id="GO:0000118">
    <property type="term" value="C:histone deacetylase complex"/>
    <property type="evidence" value="ECO:0007669"/>
    <property type="project" value="TreeGrafter"/>
</dbReference>
<evidence type="ECO:0000313" key="7">
    <source>
        <dbReference type="Proteomes" id="UP000076532"/>
    </source>
</evidence>
<dbReference type="STRING" id="436010.A0A166DUU9"/>
<dbReference type="SUPFAM" id="SSF51197">
    <property type="entry name" value="Clavaminate synthase-like"/>
    <property type="match status" value="1"/>
</dbReference>
<dbReference type="GO" id="GO:0000785">
    <property type="term" value="C:chromatin"/>
    <property type="evidence" value="ECO:0007669"/>
    <property type="project" value="TreeGrafter"/>
</dbReference>
<gene>
    <name evidence="6" type="ORF">FIBSPDRAFT_795913</name>
</gene>
<dbReference type="AlphaFoldDB" id="A0A166DUU9"/>
<evidence type="ECO:0000259" key="5">
    <source>
        <dbReference type="PROSITE" id="PS51184"/>
    </source>
</evidence>
<dbReference type="Pfam" id="PF02373">
    <property type="entry name" value="JmjC"/>
    <property type="match status" value="1"/>
</dbReference>
<keyword evidence="2" id="KW-0479">Metal-binding</keyword>
<protein>
    <recommendedName>
        <fullName evidence="5">JmjC domain-containing protein</fullName>
    </recommendedName>
</protein>
<dbReference type="Proteomes" id="UP000076532">
    <property type="component" value="Unassembled WGS sequence"/>
</dbReference>
<dbReference type="GO" id="GO:0031490">
    <property type="term" value="F:chromatin DNA binding"/>
    <property type="evidence" value="ECO:0007669"/>
    <property type="project" value="TreeGrafter"/>
</dbReference>
<dbReference type="InterPro" id="IPR003347">
    <property type="entry name" value="JmjC_dom"/>
</dbReference>
<reference evidence="6 7" key="1">
    <citation type="journal article" date="2016" name="Mol. Biol. Evol.">
        <title>Comparative Genomics of Early-Diverging Mushroom-Forming Fungi Provides Insights into the Origins of Lignocellulose Decay Capabilities.</title>
        <authorList>
            <person name="Nagy L.G."/>
            <person name="Riley R."/>
            <person name="Tritt A."/>
            <person name="Adam C."/>
            <person name="Daum C."/>
            <person name="Floudas D."/>
            <person name="Sun H."/>
            <person name="Yadav J.S."/>
            <person name="Pangilinan J."/>
            <person name="Larsson K.H."/>
            <person name="Matsuura K."/>
            <person name="Barry K."/>
            <person name="Labutti K."/>
            <person name="Kuo R."/>
            <person name="Ohm R.A."/>
            <person name="Bhattacharya S.S."/>
            <person name="Shirouzu T."/>
            <person name="Yoshinaga Y."/>
            <person name="Martin F.M."/>
            <person name="Grigoriev I.V."/>
            <person name="Hibbett D.S."/>
        </authorList>
    </citation>
    <scope>NUCLEOTIDE SEQUENCE [LARGE SCALE GENOMIC DNA]</scope>
    <source>
        <strain evidence="6 7">CBS 109695</strain>
    </source>
</reference>
<organism evidence="6 7">
    <name type="scientific">Athelia psychrophila</name>
    <dbReference type="NCBI Taxonomy" id="1759441"/>
    <lineage>
        <taxon>Eukaryota</taxon>
        <taxon>Fungi</taxon>
        <taxon>Dikarya</taxon>
        <taxon>Basidiomycota</taxon>
        <taxon>Agaricomycotina</taxon>
        <taxon>Agaricomycetes</taxon>
        <taxon>Agaricomycetidae</taxon>
        <taxon>Atheliales</taxon>
        <taxon>Atheliaceae</taxon>
        <taxon>Athelia</taxon>
    </lineage>
</organism>
<keyword evidence="7" id="KW-1185">Reference proteome</keyword>
<dbReference type="GO" id="GO:0006357">
    <property type="term" value="P:regulation of transcription by RNA polymerase II"/>
    <property type="evidence" value="ECO:0007669"/>
    <property type="project" value="TreeGrafter"/>
</dbReference>
<keyword evidence="3" id="KW-0539">Nucleus</keyword>
<accession>A0A166DUU9</accession>
<feature type="compositionally biased region" description="Polar residues" evidence="4">
    <location>
        <begin position="150"/>
        <end position="159"/>
    </location>
</feature>
<evidence type="ECO:0000256" key="3">
    <source>
        <dbReference type="ARBA" id="ARBA00023242"/>
    </source>
</evidence>
<dbReference type="SMART" id="SM00558">
    <property type="entry name" value="JmjC"/>
    <property type="match status" value="1"/>
</dbReference>
<dbReference type="OrthoDB" id="1667110at2759"/>
<feature type="region of interest" description="Disordered" evidence="4">
    <location>
        <begin position="229"/>
        <end position="302"/>
    </location>
</feature>
<feature type="compositionally biased region" description="Polar residues" evidence="4">
    <location>
        <begin position="246"/>
        <end position="258"/>
    </location>
</feature>
<dbReference type="GO" id="GO:0003712">
    <property type="term" value="F:transcription coregulator activity"/>
    <property type="evidence" value="ECO:0007669"/>
    <property type="project" value="TreeGrafter"/>
</dbReference>
<evidence type="ECO:0000256" key="2">
    <source>
        <dbReference type="ARBA" id="ARBA00022723"/>
    </source>
</evidence>
<evidence type="ECO:0000256" key="4">
    <source>
        <dbReference type="SAM" id="MobiDB-lite"/>
    </source>
</evidence>
<dbReference type="PANTHER" id="PTHR12549">
    <property type="entry name" value="JMJC DOMAIN-CONTAINING HISTONE DEMETHYLATION PROTEIN"/>
    <property type="match status" value="1"/>
</dbReference>
<feature type="region of interest" description="Disordered" evidence="4">
    <location>
        <begin position="126"/>
        <end position="194"/>
    </location>
</feature>
<dbReference type="InterPro" id="IPR045109">
    <property type="entry name" value="LSDs-like"/>
</dbReference>
<dbReference type="PROSITE" id="PS51184">
    <property type="entry name" value="JMJC"/>
    <property type="match status" value="1"/>
</dbReference>
<feature type="compositionally biased region" description="Low complexity" evidence="4">
    <location>
        <begin position="131"/>
        <end position="145"/>
    </location>
</feature>
<name>A0A166DUU9_9AGAM</name>
<dbReference type="EMBL" id="KV417608">
    <property type="protein sequence ID" value="KZP15094.1"/>
    <property type="molecule type" value="Genomic_DNA"/>
</dbReference>
<dbReference type="GO" id="GO:0032454">
    <property type="term" value="F:histone H3K9 demethylase activity"/>
    <property type="evidence" value="ECO:0007669"/>
    <property type="project" value="InterPro"/>
</dbReference>